<feature type="signal peptide" evidence="1">
    <location>
        <begin position="1"/>
        <end position="20"/>
    </location>
</feature>
<organism evidence="2 3">
    <name type="scientific">Lottia gigantea</name>
    <name type="common">Giant owl limpet</name>
    <dbReference type="NCBI Taxonomy" id="225164"/>
    <lineage>
        <taxon>Eukaryota</taxon>
        <taxon>Metazoa</taxon>
        <taxon>Spiralia</taxon>
        <taxon>Lophotrochozoa</taxon>
        <taxon>Mollusca</taxon>
        <taxon>Gastropoda</taxon>
        <taxon>Patellogastropoda</taxon>
        <taxon>Lottioidea</taxon>
        <taxon>Lottiidae</taxon>
        <taxon>Lottia</taxon>
    </lineage>
</organism>
<feature type="chain" id="PRO_5004718833" description="WAP domain-containing protein" evidence="1">
    <location>
        <begin position="21"/>
        <end position="163"/>
    </location>
</feature>
<accession>V4APT8</accession>
<keyword evidence="1" id="KW-0732">Signal</keyword>
<dbReference type="HOGENOM" id="CLU_1688723_0_0_1"/>
<dbReference type="CTD" id="20248748"/>
<evidence type="ECO:0000256" key="1">
    <source>
        <dbReference type="SAM" id="SignalP"/>
    </source>
</evidence>
<evidence type="ECO:0000313" key="2">
    <source>
        <dbReference type="EMBL" id="ESO95651.1"/>
    </source>
</evidence>
<dbReference type="OrthoDB" id="6080823at2759"/>
<evidence type="ECO:0008006" key="4">
    <source>
        <dbReference type="Google" id="ProtNLM"/>
    </source>
</evidence>
<gene>
    <name evidence="2" type="ORF">LOTGIDRAFT_231884</name>
</gene>
<dbReference type="Pfam" id="PF14625">
    <property type="entry name" value="Lustrin_cystein"/>
    <property type="match status" value="2"/>
</dbReference>
<proteinExistence type="predicted"/>
<reference evidence="2 3" key="1">
    <citation type="journal article" date="2013" name="Nature">
        <title>Insights into bilaterian evolution from three spiralian genomes.</title>
        <authorList>
            <person name="Simakov O."/>
            <person name="Marletaz F."/>
            <person name="Cho S.J."/>
            <person name="Edsinger-Gonzales E."/>
            <person name="Havlak P."/>
            <person name="Hellsten U."/>
            <person name="Kuo D.H."/>
            <person name="Larsson T."/>
            <person name="Lv J."/>
            <person name="Arendt D."/>
            <person name="Savage R."/>
            <person name="Osoegawa K."/>
            <person name="de Jong P."/>
            <person name="Grimwood J."/>
            <person name="Chapman J.A."/>
            <person name="Shapiro H."/>
            <person name="Aerts A."/>
            <person name="Otillar R.P."/>
            <person name="Terry A.Y."/>
            <person name="Boore J.L."/>
            <person name="Grigoriev I.V."/>
            <person name="Lindberg D.R."/>
            <person name="Seaver E.C."/>
            <person name="Weisblat D.A."/>
            <person name="Putnam N.H."/>
            <person name="Rokhsar D.S."/>
        </authorList>
    </citation>
    <scope>NUCLEOTIDE SEQUENCE [LARGE SCALE GENOMIC DNA]</scope>
</reference>
<dbReference type="InterPro" id="IPR028150">
    <property type="entry name" value="Lustrin_cystein"/>
</dbReference>
<dbReference type="Proteomes" id="UP000030746">
    <property type="component" value="Unassembled WGS sequence"/>
</dbReference>
<protein>
    <recommendedName>
        <fullName evidence="4">WAP domain-containing protein</fullName>
    </recommendedName>
</protein>
<dbReference type="KEGG" id="lgi:LOTGIDRAFT_231884"/>
<dbReference type="AlphaFoldDB" id="V4APT8"/>
<dbReference type="GeneID" id="20248748"/>
<dbReference type="EMBL" id="KB201611">
    <property type="protein sequence ID" value="ESO95651.1"/>
    <property type="molecule type" value="Genomic_DNA"/>
</dbReference>
<evidence type="ECO:0000313" key="3">
    <source>
        <dbReference type="Proteomes" id="UP000030746"/>
    </source>
</evidence>
<sequence length="163" mass="17768">MIKLLILTVVIPCLFQVANGLSFAKPMKEILPQTLPPPTTMGPPPDMIHPDDVVTDSSNLPCTDSSQCPAGYSCRDSNGNIKYNQETAWGPIEPFGPPGNCGCAAKPGEVCVGNNDCPKGYECYRQMSGACCPPSHCVTTEYAEYWRTYWSNCFPPHCYLPAK</sequence>
<dbReference type="RefSeq" id="XP_009053505.1">
    <property type="nucleotide sequence ID" value="XM_009055257.1"/>
</dbReference>
<dbReference type="OMA" id="CYDEAYV"/>
<name>V4APT8_LOTGI</name>
<keyword evidence="3" id="KW-1185">Reference proteome</keyword>